<feature type="domain" description="JAB" evidence="6">
    <location>
        <begin position="6"/>
        <end position="113"/>
    </location>
</feature>
<dbReference type="Pfam" id="PF14464">
    <property type="entry name" value="Prok-JAB"/>
    <property type="match status" value="1"/>
</dbReference>
<keyword evidence="3" id="KW-0378">Hydrolase</keyword>
<dbReference type="InterPro" id="IPR028090">
    <property type="entry name" value="JAB_dom_prok"/>
</dbReference>
<dbReference type="Gene3D" id="3.40.140.10">
    <property type="entry name" value="Cytidine Deaminase, domain 2"/>
    <property type="match status" value="1"/>
</dbReference>
<reference evidence="8" key="1">
    <citation type="journal article" date="2019" name="Int. J. Syst. Evol. Microbiol.">
        <title>The Global Catalogue of Microorganisms (GCM) 10K type strain sequencing project: providing services to taxonomists for standard genome sequencing and annotation.</title>
        <authorList>
            <consortium name="The Broad Institute Genomics Platform"/>
            <consortium name="The Broad Institute Genome Sequencing Center for Infectious Disease"/>
            <person name="Wu L."/>
            <person name="Ma J."/>
        </authorList>
    </citation>
    <scope>NUCLEOTIDE SEQUENCE [LARGE SCALE GENOMIC DNA]</scope>
    <source>
        <strain evidence="8">KCTC 42964</strain>
    </source>
</reference>
<keyword evidence="1" id="KW-0645">Protease</keyword>
<organism evidence="7 8">
    <name type="scientific">Marinibaculum pumilum</name>
    <dbReference type="NCBI Taxonomy" id="1766165"/>
    <lineage>
        <taxon>Bacteria</taxon>
        <taxon>Pseudomonadati</taxon>
        <taxon>Pseudomonadota</taxon>
        <taxon>Alphaproteobacteria</taxon>
        <taxon>Rhodospirillales</taxon>
        <taxon>Rhodospirillaceae</taxon>
        <taxon>Marinibaculum</taxon>
    </lineage>
</organism>
<dbReference type="PANTHER" id="PTHR34858">
    <property type="entry name" value="CYSO-CYSTEINE PEPTIDASE"/>
    <property type="match status" value="1"/>
</dbReference>
<evidence type="ECO:0000256" key="3">
    <source>
        <dbReference type="ARBA" id="ARBA00022801"/>
    </source>
</evidence>
<evidence type="ECO:0000256" key="1">
    <source>
        <dbReference type="ARBA" id="ARBA00022670"/>
    </source>
</evidence>
<evidence type="ECO:0000313" key="8">
    <source>
        <dbReference type="Proteomes" id="UP001595528"/>
    </source>
</evidence>
<keyword evidence="5" id="KW-0482">Metalloprotease</keyword>
<dbReference type="Proteomes" id="UP001595528">
    <property type="component" value="Unassembled WGS sequence"/>
</dbReference>
<keyword evidence="8" id="KW-1185">Reference proteome</keyword>
<keyword evidence="2" id="KW-0479">Metal-binding</keyword>
<accession>A0ABV7KX16</accession>
<evidence type="ECO:0000256" key="5">
    <source>
        <dbReference type="ARBA" id="ARBA00023049"/>
    </source>
</evidence>
<comment type="caution">
    <text evidence="7">The sequence shown here is derived from an EMBL/GenBank/DDBJ whole genome shotgun (WGS) entry which is preliminary data.</text>
</comment>
<evidence type="ECO:0000256" key="4">
    <source>
        <dbReference type="ARBA" id="ARBA00022833"/>
    </source>
</evidence>
<dbReference type="InterPro" id="IPR051929">
    <property type="entry name" value="VirAsm_ModProt"/>
</dbReference>
<evidence type="ECO:0000256" key="2">
    <source>
        <dbReference type="ARBA" id="ARBA00022723"/>
    </source>
</evidence>
<dbReference type="SUPFAM" id="SSF102712">
    <property type="entry name" value="JAB1/MPN domain"/>
    <property type="match status" value="1"/>
</dbReference>
<gene>
    <name evidence="7" type="ORF">ACFOGJ_06820</name>
</gene>
<proteinExistence type="predicted"/>
<protein>
    <submittedName>
        <fullName evidence="7">Mov34/MPN/PAD-1 family protein</fullName>
    </submittedName>
</protein>
<sequence length="172" mass="18343">MAAADLARLADWAQAAYPQEACALLAGRWRPGAVLDLTRLVPSRNLSATPEQAFEIDLGLRIGLERELRDPPGGAVTGAERLVGLWHSHPDGPDRPSERDRAAVQEDMLWLVSAVDRGTAGRPRAFRPLPGPGFARARWGAIGGFGPVAGFLEESLVAVALPDGMQEKGMSS</sequence>
<name>A0ABV7KX16_9PROT</name>
<evidence type="ECO:0000313" key="7">
    <source>
        <dbReference type="EMBL" id="MFC3226933.1"/>
    </source>
</evidence>
<evidence type="ECO:0000259" key="6">
    <source>
        <dbReference type="Pfam" id="PF14464"/>
    </source>
</evidence>
<dbReference type="EMBL" id="JBHRTR010000018">
    <property type="protein sequence ID" value="MFC3226933.1"/>
    <property type="molecule type" value="Genomic_DNA"/>
</dbReference>
<dbReference type="PANTHER" id="PTHR34858:SF1">
    <property type="entry name" value="CYSO-CYSTEINE PEPTIDASE"/>
    <property type="match status" value="1"/>
</dbReference>
<dbReference type="RefSeq" id="WP_379899086.1">
    <property type="nucleotide sequence ID" value="NZ_JBHRTR010000018.1"/>
</dbReference>
<keyword evidence="4" id="KW-0862">Zinc</keyword>